<dbReference type="RefSeq" id="WP_320188233.1">
    <property type="nucleotide sequence ID" value="NZ_CP192764.1"/>
</dbReference>
<gene>
    <name evidence="1" type="ORF">RMS29_10215</name>
</gene>
<protein>
    <submittedName>
        <fullName evidence="1">Uncharacterized protein</fullName>
    </submittedName>
</protein>
<accession>A0ABU4VVR9</accession>
<keyword evidence="2" id="KW-1185">Reference proteome</keyword>
<reference evidence="1" key="1">
    <citation type="journal article" date="2023" name="Phytobiomes J">
        <title>Deciphering the key players within the bacterial microbiota associated with aerial crown gall tumors on rhododendron: Insights into the gallobiome.</title>
        <authorList>
            <person name="Kuzmanovic N."/>
            <person name="Nesme J."/>
            <person name="Wolf J."/>
            <person name="Neumann-Schaal M."/>
            <person name="Petersen J."/>
            <person name="Fernandez-Gnecco G."/>
            <person name="Sproeer C."/>
            <person name="Bunk B."/>
            <person name="Overmann J."/>
            <person name="Sorensen S.J."/>
            <person name="Idczak E."/>
            <person name="Smalla K."/>
        </authorList>
    </citation>
    <scope>NUCLEOTIDE SEQUENCE [LARGE SCALE GENOMIC DNA]</scope>
    <source>
        <strain evidence="1">Rho-14.1</strain>
    </source>
</reference>
<proteinExistence type="predicted"/>
<evidence type="ECO:0000313" key="2">
    <source>
        <dbReference type="Proteomes" id="UP001277561"/>
    </source>
</evidence>
<sequence>MDFVPPHVIEEMRGSHQLGIFLRVDTEPPLHMWFGVNDIPANFDSIDPNGTVYLGGGRLIGIPTLEVLVNGTSDSVEFTLSGLDPGSAAKTLDSIPKVRGADVHMGLTTLDQYFQPMSNVIPIWTGVASHVGEQSPPVETSQNATITLSLAVVSGEATRSRAARSLWSSPHQKAHSPTDKICDETARLARGVQPSWGLGY</sequence>
<organism evidence="1 2">
    <name type="scientific">Agrobacterium rosae</name>
    <dbReference type="NCBI Taxonomy" id="1972867"/>
    <lineage>
        <taxon>Bacteria</taxon>
        <taxon>Pseudomonadati</taxon>
        <taxon>Pseudomonadota</taxon>
        <taxon>Alphaproteobacteria</taxon>
        <taxon>Hyphomicrobiales</taxon>
        <taxon>Rhizobiaceae</taxon>
        <taxon>Rhizobium/Agrobacterium group</taxon>
        <taxon>Agrobacterium</taxon>
    </lineage>
</organism>
<comment type="caution">
    <text evidence="1">The sequence shown here is derived from an EMBL/GenBank/DDBJ whole genome shotgun (WGS) entry which is preliminary data.</text>
</comment>
<dbReference type="EMBL" id="JAVRAD010000003">
    <property type="protein sequence ID" value="MDX8329601.1"/>
    <property type="molecule type" value="Genomic_DNA"/>
</dbReference>
<dbReference type="Proteomes" id="UP001277561">
    <property type="component" value="Unassembled WGS sequence"/>
</dbReference>
<name>A0ABU4VVR9_9HYPH</name>
<evidence type="ECO:0000313" key="1">
    <source>
        <dbReference type="EMBL" id="MDX8329601.1"/>
    </source>
</evidence>